<dbReference type="Pfam" id="PF26176">
    <property type="entry name" value="zf_C2H2_17_2"/>
    <property type="match status" value="1"/>
</dbReference>
<evidence type="ECO:0000256" key="4">
    <source>
        <dbReference type="ARBA" id="ARBA00022833"/>
    </source>
</evidence>
<comment type="caution">
    <text evidence="11">The sequence shown here is derived from an EMBL/GenBank/DDBJ whole genome shotgun (WGS) entry which is preliminary data.</text>
</comment>
<evidence type="ECO:0000256" key="3">
    <source>
        <dbReference type="ARBA" id="ARBA00022771"/>
    </source>
</evidence>
<dbReference type="InterPro" id="IPR051061">
    <property type="entry name" value="Zinc_finger_trans_reg"/>
</dbReference>
<dbReference type="InterPro" id="IPR059095">
    <property type="entry name" value="Znf_C2H2_17_2nd"/>
</dbReference>
<dbReference type="Proteomes" id="UP001305779">
    <property type="component" value="Unassembled WGS sequence"/>
</dbReference>
<dbReference type="EMBL" id="JAXOVC010000001">
    <property type="protein sequence ID" value="KAK4507610.1"/>
    <property type="molecule type" value="Genomic_DNA"/>
</dbReference>
<feature type="domain" description="C2H2-type" evidence="10">
    <location>
        <begin position="124"/>
        <end position="154"/>
    </location>
</feature>
<keyword evidence="12" id="KW-1185">Reference proteome</keyword>
<organism evidence="11 12">
    <name type="scientific">Zasmidium cellare</name>
    <name type="common">Wine cellar mold</name>
    <name type="synonym">Racodium cellare</name>
    <dbReference type="NCBI Taxonomy" id="395010"/>
    <lineage>
        <taxon>Eukaryota</taxon>
        <taxon>Fungi</taxon>
        <taxon>Dikarya</taxon>
        <taxon>Ascomycota</taxon>
        <taxon>Pezizomycotina</taxon>
        <taxon>Dothideomycetes</taxon>
        <taxon>Dothideomycetidae</taxon>
        <taxon>Mycosphaerellales</taxon>
        <taxon>Mycosphaerellaceae</taxon>
        <taxon>Zasmidium</taxon>
    </lineage>
</organism>
<evidence type="ECO:0000256" key="1">
    <source>
        <dbReference type="ARBA" id="ARBA00004123"/>
    </source>
</evidence>
<feature type="compositionally biased region" description="Basic residues" evidence="9">
    <location>
        <begin position="1"/>
        <end position="10"/>
    </location>
</feature>
<evidence type="ECO:0000313" key="11">
    <source>
        <dbReference type="EMBL" id="KAK4507610.1"/>
    </source>
</evidence>
<accession>A0ABR0F2H9</accession>
<evidence type="ECO:0000256" key="9">
    <source>
        <dbReference type="SAM" id="MobiDB-lite"/>
    </source>
</evidence>
<evidence type="ECO:0000256" key="5">
    <source>
        <dbReference type="ARBA" id="ARBA00023015"/>
    </source>
</evidence>
<name>A0ABR0F2H9_ZASCE</name>
<dbReference type="Pfam" id="PF00096">
    <property type="entry name" value="zf-C2H2"/>
    <property type="match status" value="2"/>
</dbReference>
<gene>
    <name evidence="11" type="ORF">PRZ48_001345</name>
</gene>
<protein>
    <recommendedName>
        <fullName evidence="10">C2H2-type domain-containing protein</fullName>
    </recommendedName>
</protein>
<dbReference type="Gene3D" id="3.30.160.60">
    <property type="entry name" value="Classic Zinc Finger"/>
    <property type="match status" value="4"/>
</dbReference>
<feature type="domain" description="C2H2-type" evidence="10">
    <location>
        <begin position="154"/>
        <end position="193"/>
    </location>
</feature>
<dbReference type="PANTHER" id="PTHR46179:SF13">
    <property type="entry name" value="C2H2-TYPE DOMAIN-CONTAINING PROTEIN"/>
    <property type="match status" value="1"/>
</dbReference>
<evidence type="ECO:0000256" key="2">
    <source>
        <dbReference type="ARBA" id="ARBA00022723"/>
    </source>
</evidence>
<comment type="subcellular location">
    <subcellularLocation>
        <location evidence="1">Nucleus</location>
    </subcellularLocation>
</comment>
<evidence type="ECO:0000256" key="7">
    <source>
        <dbReference type="ARBA" id="ARBA00023242"/>
    </source>
</evidence>
<dbReference type="PROSITE" id="PS50157">
    <property type="entry name" value="ZINC_FINGER_C2H2_2"/>
    <property type="match status" value="5"/>
</dbReference>
<feature type="compositionally biased region" description="Polar residues" evidence="9">
    <location>
        <begin position="18"/>
        <end position="34"/>
    </location>
</feature>
<feature type="domain" description="C2H2-type" evidence="10">
    <location>
        <begin position="225"/>
        <end position="260"/>
    </location>
</feature>
<reference evidence="11 12" key="1">
    <citation type="journal article" date="2023" name="G3 (Bethesda)">
        <title>A chromosome-level genome assembly of Zasmidium syzygii isolated from banana leaves.</title>
        <authorList>
            <person name="van Westerhoven A.C."/>
            <person name="Mehrabi R."/>
            <person name="Talebi R."/>
            <person name="Steentjes M.B.F."/>
            <person name="Corcolon B."/>
            <person name="Chong P.A."/>
            <person name="Kema G.H.J."/>
            <person name="Seidl M.F."/>
        </authorList>
    </citation>
    <scope>NUCLEOTIDE SEQUENCE [LARGE SCALE GENOMIC DNA]</scope>
    <source>
        <strain evidence="11 12">P124</strain>
    </source>
</reference>
<evidence type="ECO:0000256" key="6">
    <source>
        <dbReference type="ARBA" id="ARBA00023163"/>
    </source>
</evidence>
<evidence type="ECO:0000259" key="10">
    <source>
        <dbReference type="PROSITE" id="PS50157"/>
    </source>
</evidence>
<keyword evidence="7" id="KW-0539">Nucleus</keyword>
<feature type="domain" description="C2H2-type" evidence="10">
    <location>
        <begin position="194"/>
        <end position="224"/>
    </location>
</feature>
<evidence type="ECO:0000256" key="8">
    <source>
        <dbReference type="PROSITE-ProRule" id="PRU00042"/>
    </source>
</evidence>
<feature type="domain" description="C2H2-type" evidence="10">
    <location>
        <begin position="94"/>
        <end position="123"/>
    </location>
</feature>
<feature type="compositionally biased region" description="Acidic residues" evidence="9">
    <location>
        <begin position="480"/>
        <end position="491"/>
    </location>
</feature>
<dbReference type="SMART" id="SM00355">
    <property type="entry name" value="ZnF_C2H2"/>
    <property type="match status" value="8"/>
</dbReference>
<proteinExistence type="predicted"/>
<dbReference type="InterPro" id="IPR036236">
    <property type="entry name" value="Znf_C2H2_sf"/>
</dbReference>
<keyword evidence="2" id="KW-0479">Metal-binding</keyword>
<dbReference type="SUPFAM" id="SSF57667">
    <property type="entry name" value="beta-beta-alpha zinc fingers"/>
    <property type="match status" value="2"/>
</dbReference>
<feature type="compositionally biased region" description="Polar residues" evidence="9">
    <location>
        <begin position="53"/>
        <end position="84"/>
    </location>
</feature>
<keyword evidence="3 8" id="KW-0863">Zinc-finger</keyword>
<feature type="region of interest" description="Disordered" evidence="9">
    <location>
        <begin position="1"/>
        <end position="93"/>
    </location>
</feature>
<keyword evidence="5" id="KW-0805">Transcription regulation</keyword>
<sequence>MAVMANRKRPAPVDDGSGQESSPFESIRSPSTTSRQKKARFQTPDDDDETSVFARSTAPSLADTNATATIAETDTPHTDASSARSKSKPREKKYHCTFPDCNKAFDRPIRLQTHINSHTGERPHACPHDDCDKRFQKPEHLNRHVKEKHGNQKFTCTHKIRKDDIGIIEECGKEFESSTKLKRHVAAHEDKEETTCTWEGCGKVFRKQDTLQRHIKKDHLNEDSYVCKRQTADGDVCGQAFPTPGQLRGHEAKDHAAAKYICQICTTAMDPPTEPVTPVDNGLDAAFLPTLEDLQYIGHDFDPNAFGNLSLDDNARTGLQNPGGIVCFPTYHDLQRHLKYVHPPTCDQCGKRCKSGKDLAAHIDIHHSINGPSTRTPQEKKFLCPAEDCPRSVAGNGFTKKGNLDVHVKTAHTKAKEFVCGEYDLGKNKKVEGWDGKGCGMALGAKQSLIGHIRTQHLNLPPTTTAKASKRKTKSKVKQEDEDEDAMDTEDVSGATSKTLSMLTGFGYEQHRPYACLMAGGPNGCMMRFAKEYELCSHLEMTHGWNVDDISEALGFQADDFDEEMVDDMGPLRRELEEHVAGFNAAGREAQMVDPHLGRV</sequence>
<dbReference type="InterPro" id="IPR013087">
    <property type="entry name" value="Znf_C2H2_type"/>
</dbReference>
<keyword evidence="6" id="KW-0804">Transcription</keyword>
<evidence type="ECO:0000313" key="12">
    <source>
        <dbReference type="Proteomes" id="UP001305779"/>
    </source>
</evidence>
<dbReference type="PANTHER" id="PTHR46179">
    <property type="entry name" value="ZINC FINGER PROTEIN"/>
    <property type="match status" value="1"/>
</dbReference>
<keyword evidence="4" id="KW-0862">Zinc</keyword>
<feature type="region of interest" description="Disordered" evidence="9">
    <location>
        <begin position="461"/>
        <end position="493"/>
    </location>
</feature>
<dbReference type="PROSITE" id="PS00028">
    <property type="entry name" value="ZINC_FINGER_C2H2_1"/>
    <property type="match status" value="4"/>
</dbReference>